<sequence length="1911" mass="210137">MGVDIAGRLATAAGIGGLYHPASEPYSADYGCAKGFMKSNGPLGDMKPGKRWWNMPDHSEVAIATPCPCMLGPYTNLKPQLHDKLTEALARERGQPDDEWKNSADDRYTIGVPKVPEWQSAAGGLRLGHMGCALVMLAAPWLKSYFNIGGPKFAFDADHSVSDIPETESGNIFSAGCQVITLRPRLVLTNASTLDIELCLEEHRRLRLAGDQSIEVHWRPREAHEPSDSHATTLRFRPLREVCETAWSGSVVCGDVSAGLSAFAIPAGEDGQDETAEQDTWSVEVTPDRGALAVSFKQGSDYVARNLVQRSGATLSVQPAGCRHGKEPAIACRMFQHMSMRKCDVLHQSSQSQQAGDCSPGNWEKRKDTKERHQELLLERLSLGQRALRKIRWQISGSMVITGLVMALSVMTWLFIDVRLESSHRIPLTVGWAVCAIGMACFASAPLPDDTILTRLSISGVTLLCLVFASFEVFILLNQEHAMCGCWDCDASNRTTCIWFLGECGWNVLWNLVSFLGFLTTASQPNADKMQVSFWRMWSIFFRVNFAVDALVLILNRFFIHVSSTAIIFIVGDSFGVLFSFFPELRHRLHAALHRYFKDTERTAAAVGVASLIGACDINVALKKAESQFRIIDCDMLQKHDLSDNQPSLHLFELSRPASLGSCDAFVSHSWRDDADAKWDALQSWKQAFSSRFGRSPSVWLDKACINQQDIEANLRSLPIFLSGCETLLILCGTTYLSRLWCILELFTFVHMGGKPCDIDCVLLVGPDQSDITAIGNQCKNFDASGCDCSVPADKETILNIIHTAFGTIDLFNDSVRRIMRRIVGLSADRFTMLSPGAASDASSDSSDSGSLQVRLATLVESFEIRGMQKLKFERRTSLHGDFVSWAGGRHVGPPMSPTFVALGASPRLHTFKLVWIARSICAALAADLDDEMLSLNALLMQAVGEGNYGLYELACDKKLSCFEPEAKGHLVTGLNFHKYYFDLKEQMTKVCFKRLVQSGTNTVATEEDDALPSLTWQFLIANVVLPGQSMEFHGGRHVADLSLRTGIHHSISRATSDAMSASVPLLSPGRQSSKSSSNTKHVGGVAWPGICMAVGFSALAAATKATGTRLSSYERIFLRSCFCIVLAPVAGEVPWPPLTSRYRGLLLLRGALGFVAVWSYYESIARVPLATLTLISRLHPLLSTALAGVILGEPVKPRQLIALLAAAFGTAMLVPRTEELLSSAQNSTYGYMCCVSAAFFTAAALLCVRTLSVLDEAPHHAREAFHWGNLCGSLALGLPHGFLWPNRTELLWILATALSMQLAQLALTQVLRNPMVSAAKYFFLTIVLYGWREPMASEFAVKEGATPLAVDVVVNGRRHHIQDARRSLHRQLPGTDSGLAICIFRADAKTVLALVEEGPVDASASLEAPASWSLQVEVRLSRIGLSIIEAGRDPEELGAEKHLPFEPSSLDQLDWDTALHDYLETTPLPTSLIAAVVRGESHMDKRQKTEAEDHSGHGHSHGYGDVRRSSGRLPVTVLTGYLGAGKTTLLNYILKVQHDKKLAVIENEIGEVSIDDALVDQKQVEMAQELVLLDNGCVCCTVRGDLIASLHKIGEKYATGGAHLDGVLIELTGMADPAPVVQTFIVDPQVQRQFYVDNVVTLVDAKHAIDKLDESKGDPEKGTACAQIAFSSTVLLNKIDLVDDAHLKKVEARIKELNGAAEILRCQQSQAPMDKLFNVGAFNLERVLDEQYMDESEFRQFYKPKMDRSVSNVGIRCEGAVQMFAIQRFLDQYLGQEETAKDFLRVKAVLNIAGSDRKFVLQCVHMLRNQGFTKPWGPGEKRENKIIFIGRSMQPRRPELNEGFKACLVTKPLRFPVGTAIRAKTGAGPQDWEQGVVLAQWDECNAYRLQLRSGDQVHAPMDMDCFVMKA</sequence>
<feature type="domain" description="Calcium/calmodulin-dependent protein kinase II association-domain" evidence="11">
    <location>
        <begin position="932"/>
        <end position="984"/>
    </location>
</feature>
<keyword evidence="7" id="KW-0472">Membrane</keyword>
<organism evidence="12 13">
    <name type="scientific">Symbiodinium necroappetens</name>
    <dbReference type="NCBI Taxonomy" id="1628268"/>
    <lineage>
        <taxon>Eukaryota</taxon>
        <taxon>Sar</taxon>
        <taxon>Alveolata</taxon>
        <taxon>Dinophyceae</taxon>
        <taxon>Suessiales</taxon>
        <taxon>Symbiodiniaceae</taxon>
        <taxon>Symbiodinium</taxon>
    </lineage>
</organism>
<dbReference type="Pfam" id="PF08332">
    <property type="entry name" value="CaMKII_AD"/>
    <property type="match status" value="1"/>
</dbReference>
<feature type="domain" description="CobW C-terminal" evidence="10">
    <location>
        <begin position="1754"/>
        <end position="1849"/>
    </location>
</feature>
<dbReference type="InterPro" id="IPR011629">
    <property type="entry name" value="CobW-like_C"/>
</dbReference>
<comment type="catalytic activity">
    <reaction evidence="5">
        <text>GTP + H2O = GDP + phosphate + H(+)</text>
        <dbReference type="Rhea" id="RHEA:19669"/>
        <dbReference type="ChEBI" id="CHEBI:15377"/>
        <dbReference type="ChEBI" id="CHEBI:15378"/>
        <dbReference type="ChEBI" id="CHEBI:37565"/>
        <dbReference type="ChEBI" id="CHEBI:43474"/>
        <dbReference type="ChEBI" id="CHEBI:58189"/>
    </reaction>
    <physiologicalReaction direction="left-to-right" evidence="5">
        <dbReference type="Rhea" id="RHEA:19670"/>
    </physiologicalReaction>
</comment>
<feature type="transmembrane region" description="Helical" evidence="7">
    <location>
        <begin position="395"/>
        <end position="416"/>
    </location>
</feature>
<dbReference type="InterPro" id="IPR000620">
    <property type="entry name" value="EamA_dom"/>
</dbReference>
<keyword evidence="7" id="KW-0812">Transmembrane</keyword>
<evidence type="ECO:0000256" key="7">
    <source>
        <dbReference type="SAM" id="Phobius"/>
    </source>
</evidence>
<dbReference type="SUPFAM" id="SSF90002">
    <property type="entry name" value="Hypothetical protein YjiA, C-terminal domain"/>
    <property type="match status" value="1"/>
</dbReference>
<feature type="domain" description="EamA" evidence="8">
    <location>
        <begin position="1091"/>
        <end position="1214"/>
    </location>
</feature>
<keyword evidence="1" id="KW-0547">Nucleotide-binding</keyword>
<dbReference type="InterPro" id="IPR013543">
    <property type="entry name" value="Ca/CaM-dep_prot_kinase-assoc"/>
</dbReference>
<dbReference type="EMBL" id="CAJNJA010027253">
    <property type="protein sequence ID" value="CAE7572445.1"/>
    <property type="molecule type" value="Genomic_DNA"/>
</dbReference>
<protein>
    <submittedName>
        <fullName evidence="12">CBWD2 protein</fullName>
    </submittedName>
</protein>
<feature type="transmembrane region" description="Helical" evidence="7">
    <location>
        <begin position="453"/>
        <end position="477"/>
    </location>
</feature>
<reference evidence="12" key="1">
    <citation type="submission" date="2021-02" db="EMBL/GenBank/DDBJ databases">
        <authorList>
            <person name="Dougan E. K."/>
            <person name="Rhodes N."/>
            <person name="Thang M."/>
            <person name="Chan C."/>
        </authorList>
    </citation>
    <scope>NUCLEOTIDE SEQUENCE</scope>
</reference>
<dbReference type="OrthoDB" id="258627at2759"/>
<dbReference type="GO" id="GO:0005516">
    <property type="term" value="F:calmodulin binding"/>
    <property type="evidence" value="ECO:0007669"/>
    <property type="project" value="InterPro"/>
</dbReference>
<dbReference type="SUPFAM" id="SSF52540">
    <property type="entry name" value="P-loop containing nucleoside triphosphate hydrolases"/>
    <property type="match status" value="1"/>
</dbReference>
<feature type="region of interest" description="Disordered" evidence="6">
    <location>
        <begin position="1484"/>
        <end position="1507"/>
    </location>
</feature>
<dbReference type="GO" id="GO:0004683">
    <property type="term" value="F:calcium/calmodulin-dependent protein kinase activity"/>
    <property type="evidence" value="ECO:0007669"/>
    <property type="project" value="InterPro"/>
</dbReference>
<dbReference type="Gene3D" id="3.30.1220.10">
    <property type="entry name" value="CobW-like, C-terminal domain"/>
    <property type="match status" value="1"/>
</dbReference>
<name>A0A812ULZ9_9DINO</name>
<feature type="transmembrane region" description="Helical" evidence="7">
    <location>
        <begin position="428"/>
        <end position="447"/>
    </location>
</feature>
<dbReference type="PANTHER" id="PTHR13748">
    <property type="entry name" value="COBW-RELATED"/>
    <property type="match status" value="1"/>
</dbReference>
<accession>A0A812ULZ9</accession>
<dbReference type="Gene3D" id="3.10.450.50">
    <property type="match status" value="1"/>
</dbReference>
<dbReference type="InterPro" id="IPR036627">
    <property type="entry name" value="CobW-likC_sf"/>
</dbReference>
<dbReference type="GO" id="GO:0016787">
    <property type="term" value="F:hydrolase activity"/>
    <property type="evidence" value="ECO:0007669"/>
    <property type="project" value="UniProtKB-KW"/>
</dbReference>
<evidence type="ECO:0000256" key="2">
    <source>
        <dbReference type="ARBA" id="ARBA00022801"/>
    </source>
</evidence>
<keyword evidence="2" id="KW-0378">Hydrolase</keyword>
<dbReference type="Pfam" id="PF00892">
    <property type="entry name" value="EamA"/>
    <property type="match status" value="1"/>
</dbReference>
<evidence type="ECO:0000259" key="9">
    <source>
        <dbReference type="Pfam" id="PF02492"/>
    </source>
</evidence>
<evidence type="ECO:0000313" key="13">
    <source>
        <dbReference type="Proteomes" id="UP000601435"/>
    </source>
</evidence>
<evidence type="ECO:0000259" key="8">
    <source>
        <dbReference type="Pfam" id="PF00892"/>
    </source>
</evidence>
<evidence type="ECO:0000313" key="12">
    <source>
        <dbReference type="EMBL" id="CAE7572445.1"/>
    </source>
</evidence>
<feature type="transmembrane region" description="Helical" evidence="7">
    <location>
        <begin position="540"/>
        <end position="559"/>
    </location>
</feature>
<dbReference type="InterPro" id="IPR037185">
    <property type="entry name" value="EmrE-like"/>
</dbReference>
<dbReference type="GO" id="GO:0016020">
    <property type="term" value="C:membrane"/>
    <property type="evidence" value="ECO:0007669"/>
    <property type="project" value="InterPro"/>
</dbReference>
<keyword evidence="7" id="KW-1133">Transmembrane helix</keyword>
<evidence type="ECO:0000259" key="10">
    <source>
        <dbReference type="Pfam" id="PF07683"/>
    </source>
</evidence>
<dbReference type="Proteomes" id="UP000601435">
    <property type="component" value="Unassembled WGS sequence"/>
</dbReference>
<dbReference type="Gene3D" id="3.40.50.300">
    <property type="entry name" value="P-loop containing nucleotide triphosphate hydrolases"/>
    <property type="match status" value="1"/>
</dbReference>
<proteinExistence type="inferred from homology"/>
<evidence type="ECO:0000256" key="5">
    <source>
        <dbReference type="ARBA" id="ARBA00049117"/>
    </source>
</evidence>
<evidence type="ECO:0000256" key="6">
    <source>
        <dbReference type="SAM" id="MobiDB-lite"/>
    </source>
</evidence>
<dbReference type="InterPro" id="IPR003495">
    <property type="entry name" value="CobW/HypB/UreG_nucleotide-bd"/>
</dbReference>
<evidence type="ECO:0000256" key="1">
    <source>
        <dbReference type="ARBA" id="ARBA00022741"/>
    </source>
</evidence>
<comment type="similarity">
    <text evidence="4">Belongs to the SIMIBI class G3E GTPase family. ZNG1 subfamily.</text>
</comment>
<dbReference type="GO" id="GO:0000166">
    <property type="term" value="F:nucleotide binding"/>
    <property type="evidence" value="ECO:0007669"/>
    <property type="project" value="UniProtKB-KW"/>
</dbReference>
<feature type="transmembrane region" description="Helical" evidence="7">
    <location>
        <begin position="498"/>
        <end position="520"/>
    </location>
</feature>
<dbReference type="Pfam" id="PF02492">
    <property type="entry name" value="cobW"/>
    <property type="match status" value="1"/>
</dbReference>
<comment type="caution">
    <text evidence="12">The sequence shown here is derived from an EMBL/GenBank/DDBJ whole genome shotgun (WGS) entry which is preliminary data.</text>
</comment>
<feature type="transmembrane region" description="Helical" evidence="7">
    <location>
        <begin position="566"/>
        <end position="583"/>
    </location>
</feature>
<dbReference type="CDD" id="cd03112">
    <property type="entry name" value="CobW-like"/>
    <property type="match status" value="1"/>
</dbReference>
<dbReference type="GO" id="GO:0005737">
    <property type="term" value="C:cytoplasm"/>
    <property type="evidence" value="ECO:0007669"/>
    <property type="project" value="TreeGrafter"/>
</dbReference>
<dbReference type="Pfam" id="PF07683">
    <property type="entry name" value="CobW_C"/>
    <property type="match status" value="1"/>
</dbReference>
<dbReference type="SUPFAM" id="SSF103481">
    <property type="entry name" value="Multidrug resistance efflux transporter EmrE"/>
    <property type="match status" value="1"/>
</dbReference>
<keyword evidence="3" id="KW-0143">Chaperone</keyword>
<gene>
    <name evidence="12" type="primary">CBWD2</name>
    <name evidence="12" type="ORF">SNEC2469_LOCUS16709</name>
</gene>
<evidence type="ECO:0000256" key="3">
    <source>
        <dbReference type="ARBA" id="ARBA00023186"/>
    </source>
</evidence>
<dbReference type="PANTHER" id="PTHR13748:SF70">
    <property type="entry name" value="COBW_HYPB_UREG NUCLEOTIDE-BINDING DOMAIN-CONTAINING PROTEIN"/>
    <property type="match status" value="1"/>
</dbReference>
<evidence type="ECO:0000259" key="11">
    <source>
        <dbReference type="Pfam" id="PF08332"/>
    </source>
</evidence>
<keyword evidence="13" id="KW-1185">Reference proteome</keyword>
<evidence type="ECO:0000256" key="4">
    <source>
        <dbReference type="ARBA" id="ARBA00034320"/>
    </source>
</evidence>
<dbReference type="InterPro" id="IPR027417">
    <property type="entry name" value="P-loop_NTPase"/>
</dbReference>
<dbReference type="InterPro" id="IPR051316">
    <property type="entry name" value="Zinc-reg_GTPase_activator"/>
</dbReference>
<feature type="domain" description="CobW/HypB/UreG nucleotide-binding" evidence="9">
    <location>
        <begin position="1515"/>
        <end position="1705"/>
    </location>
</feature>